<protein>
    <submittedName>
        <fullName evidence="1">Uncharacterized protein</fullName>
    </submittedName>
</protein>
<organism evidence="1 2">
    <name type="scientific">Melastoma candidum</name>
    <dbReference type="NCBI Taxonomy" id="119954"/>
    <lineage>
        <taxon>Eukaryota</taxon>
        <taxon>Viridiplantae</taxon>
        <taxon>Streptophyta</taxon>
        <taxon>Embryophyta</taxon>
        <taxon>Tracheophyta</taxon>
        <taxon>Spermatophyta</taxon>
        <taxon>Magnoliopsida</taxon>
        <taxon>eudicotyledons</taxon>
        <taxon>Gunneridae</taxon>
        <taxon>Pentapetalae</taxon>
        <taxon>rosids</taxon>
        <taxon>malvids</taxon>
        <taxon>Myrtales</taxon>
        <taxon>Melastomataceae</taxon>
        <taxon>Melastomatoideae</taxon>
        <taxon>Melastomateae</taxon>
        <taxon>Melastoma</taxon>
    </lineage>
</organism>
<evidence type="ECO:0000313" key="2">
    <source>
        <dbReference type="Proteomes" id="UP001057402"/>
    </source>
</evidence>
<name>A0ACB9RTM5_9MYRT</name>
<comment type="caution">
    <text evidence="1">The sequence shown here is derived from an EMBL/GenBank/DDBJ whole genome shotgun (WGS) entry which is preliminary data.</text>
</comment>
<evidence type="ECO:0000313" key="1">
    <source>
        <dbReference type="EMBL" id="KAI4382255.1"/>
    </source>
</evidence>
<dbReference type="Proteomes" id="UP001057402">
    <property type="component" value="Chromosome 3"/>
</dbReference>
<reference evidence="2" key="1">
    <citation type="journal article" date="2023" name="Front. Plant Sci.">
        <title>Chromosomal-level genome assembly of Melastoma candidum provides insights into trichome evolution.</title>
        <authorList>
            <person name="Zhong Y."/>
            <person name="Wu W."/>
            <person name="Sun C."/>
            <person name="Zou P."/>
            <person name="Liu Y."/>
            <person name="Dai S."/>
            <person name="Zhou R."/>
        </authorList>
    </citation>
    <scope>NUCLEOTIDE SEQUENCE [LARGE SCALE GENOMIC DNA]</scope>
</reference>
<keyword evidence="2" id="KW-1185">Reference proteome</keyword>
<proteinExistence type="predicted"/>
<gene>
    <name evidence="1" type="ORF">MLD38_008243</name>
</gene>
<accession>A0ACB9RTM5</accession>
<sequence>MDAAGQNSHHNAGDHHPKPPQKKQRKNPSPEVSFQLALNSCSKTKDLFGAISLFESALAADNNNGRLSLSLHHINSLLYICSESLSASPSLKEQSLDFGFRVFDKMLDSKITPNESTITSVARLSAARGDGEYAFELARRLSEDYGIEPRLRTYDPALYWFCENSEADRAYEVEKHMESKGVILEEPEIAALLKVSAVSGKEKKVYEYLHKLRKSLRGVSGETAQVIENWFGGEIAEEVGTVEGGELFISELASNVVHRNGGGYYGKGWLGSGKWVVRRGKVGEVDGVCGSCGDRLACVDLSDMEREEFAGSIAKLAFDREVHANFREFQAWVEEHADYEAIVDGANIGLYQQNFADGGFNVAQLEAVVKELQERSKGKFPLVILHNKRLKGLMGSSSHKKLLEEWIHKGVMYGTPGGSNDDWYWLYAAVKLKCLLVTNDQMRDHIFELLGGNFFSKWKERHQVKYTFVKGFPVLQIPPPFSMVIQESERGSWHVPITDESCGDTEKTWLCIARSCISNGSEVLS</sequence>
<dbReference type="EMBL" id="CM042882">
    <property type="protein sequence ID" value="KAI4382255.1"/>
    <property type="molecule type" value="Genomic_DNA"/>
</dbReference>